<feature type="coiled-coil region" evidence="1">
    <location>
        <begin position="234"/>
        <end position="268"/>
    </location>
</feature>
<name>A0A8J8P0S3_HALGN</name>
<accession>A0A8J8P0S3</accession>
<dbReference type="AlphaFoldDB" id="A0A8J8P0S3"/>
<feature type="region of interest" description="Disordered" evidence="2">
    <location>
        <begin position="46"/>
        <end position="65"/>
    </location>
</feature>
<evidence type="ECO:0000256" key="2">
    <source>
        <dbReference type="SAM" id="MobiDB-lite"/>
    </source>
</evidence>
<protein>
    <submittedName>
        <fullName evidence="3">Uncharacterized protein</fullName>
    </submittedName>
</protein>
<comment type="caution">
    <text evidence="3">The sequence shown here is derived from an EMBL/GenBank/DDBJ whole genome shotgun (WGS) entry which is preliminary data.</text>
</comment>
<dbReference type="Proteomes" id="UP000785679">
    <property type="component" value="Unassembled WGS sequence"/>
</dbReference>
<evidence type="ECO:0000313" key="4">
    <source>
        <dbReference type="Proteomes" id="UP000785679"/>
    </source>
</evidence>
<reference evidence="3" key="1">
    <citation type="submission" date="2019-06" db="EMBL/GenBank/DDBJ databases">
        <authorList>
            <person name="Zheng W."/>
        </authorList>
    </citation>
    <scope>NUCLEOTIDE SEQUENCE</scope>
    <source>
        <strain evidence="3">QDHG01</strain>
    </source>
</reference>
<keyword evidence="4" id="KW-1185">Reference proteome</keyword>
<keyword evidence="1" id="KW-0175">Coiled coil</keyword>
<proteinExistence type="predicted"/>
<organism evidence="3 4">
    <name type="scientific">Halteria grandinella</name>
    <dbReference type="NCBI Taxonomy" id="5974"/>
    <lineage>
        <taxon>Eukaryota</taxon>
        <taxon>Sar</taxon>
        <taxon>Alveolata</taxon>
        <taxon>Ciliophora</taxon>
        <taxon>Intramacronucleata</taxon>
        <taxon>Spirotrichea</taxon>
        <taxon>Stichotrichia</taxon>
        <taxon>Sporadotrichida</taxon>
        <taxon>Halteriidae</taxon>
        <taxon>Halteria</taxon>
    </lineage>
</organism>
<feature type="coiled-coil region" evidence="1">
    <location>
        <begin position="612"/>
        <end position="639"/>
    </location>
</feature>
<sequence length="868" mass="99013">MRPASATQHSHQSSTSHQNSKRGSGEPAGIPKSKRNLQALSDLNHFSTTDQQLPPSTSSRLSSSRVKQSLKIDSTQFNSLTSAYGTLDLVKEGLTMPVSNKENALKQQYLSQRQDVLNHLTKQMDDTLNSQTDWINIQSIVRHTIQTLYDLFQQQNIRVGQQIEQLMQANNRVDITEALSKKADVEDLSNIVSDVIRATSFDHRPELDDLRKQLTMKVGKLEIAQTLKANTAVIEELGKENKLARDKLDELSGELDQLRAKCEGERQDSLQKAAKMYKEIEKLQVGLERKVSLELFNERVESKADKQMVLNAVINKVSKIELEQVLQTKVDRLDFETNINVLKATVEEDMQSLLECMGTKASLDDLHYFKSELVSKLEKTELEAFRQDFVDRIANFDQRLVERNTLLQQFGEALEQKVEGLVQGLRHSMEDQLSLKLNFSDFTSLKSDTREQFDRLNDVVAVGWSEHQTKLEGLTARMLSLTQHNESFSHETRADHQRLRDQLSHLVRERSEDLLRLGELMKDSAKQTVTDVLSELDSRCNHLSVNLSQTQESHSREIQSLTQFVRDEVQDKVRVDEVQDALRRLSEGITTKCESLRQEMGLSMQVRNEESLQRMNATFEQFSQQLREQQANLQQIDNSVEMKIGTVRSELQMKADKKATVQNLDVVNQTLSNLSKEVLIRAKLQDVTSLLDKKVNAEDYKLELTVLSQSLHRLSADLHHFSLKFDDQQNLNEILCAENCVARWLWKNGRTQGSIPLIQWDLESVNTCPENYQLTNESVLSVEAAGLYELTMAFFAKKRRAVVRVMVNEECVCRKDMDENEGSIVKKVCGIEFVVLPAKARVVVVFECMENGYQGVVQAEGFVGLRKL</sequence>
<evidence type="ECO:0000313" key="3">
    <source>
        <dbReference type="EMBL" id="TNV83561.1"/>
    </source>
</evidence>
<feature type="compositionally biased region" description="Low complexity" evidence="2">
    <location>
        <begin position="1"/>
        <end position="18"/>
    </location>
</feature>
<evidence type="ECO:0000256" key="1">
    <source>
        <dbReference type="SAM" id="Coils"/>
    </source>
</evidence>
<dbReference type="PANTHER" id="PTHR40131">
    <property type="entry name" value="C1Q DOMAIN-CONTAINING PROTEIN"/>
    <property type="match status" value="1"/>
</dbReference>
<dbReference type="PANTHER" id="PTHR40131:SF1">
    <property type="entry name" value="C1Q DOMAIN-CONTAINING PROTEIN"/>
    <property type="match status" value="1"/>
</dbReference>
<dbReference type="EMBL" id="RRYP01003705">
    <property type="protein sequence ID" value="TNV83561.1"/>
    <property type="molecule type" value="Genomic_DNA"/>
</dbReference>
<feature type="compositionally biased region" description="Low complexity" evidence="2">
    <location>
        <begin position="51"/>
        <end position="65"/>
    </location>
</feature>
<dbReference type="OrthoDB" id="10601872at2759"/>
<gene>
    <name evidence="3" type="ORF">FGO68_gene9383</name>
</gene>
<feature type="region of interest" description="Disordered" evidence="2">
    <location>
        <begin position="1"/>
        <end position="36"/>
    </location>
</feature>